<accession>A0A2T7BKR4</accession>
<dbReference type="Gene3D" id="1.20.1600.10">
    <property type="entry name" value="Outer membrane efflux proteins (OEP)"/>
    <property type="match status" value="1"/>
</dbReference>
<comment type="similarity">
    <text evidence="2">Belongs to the outer membrane factor (OMF) (TC 1.B.17) family.</text>
</comment>
<keyword evidence="5" id="KW-0812">Transmembrane</keyword>
<feature type="chain" id="PRO_5015452594" evidence="9">
    <location>
        <begin position="28"/>
        <end position="477"/>
    </location>
</feature>
<evidence type="ECO:0000256" key="3">
    <source>
        <dbReference type="ARBA" id="ARBA00022448"/>
    </source>
</evidence>
<dbReference type="PANTHER" id="PTHR30026">
    <property type="entry name" value="OUTER MEMBRANE PROTEIN TOLC"/>
    <property type="match status" value="1"/>
</dbReference>
<protein>
    <submittedName>
        <fullName evidence="10">Transporter</fullName>
    </submittedName>
</protein>
<evidence type="ECO:0000256" key="9">
    <source>
        <dbReference type="SAM" id="SignalP"/>
    </source>
</evidence>
<evidence type="ECO:0000256" key="2">
    <source>
        <dbReference type="ARBA" id="ARBA00007613"/>
    </source>
</evidence>
<dbReference type="GO" id="GO:0009279">
    <property type="term" value="C:cell outer membrane"/>
    <property type="evidence" value="ECO:0007669"/>
    <property type="project" value="UniProtKB-SubCell"/>
</dbReference>
<dbReference type="InterPro" id="IPR003423">
    <property type="entry name" value="OMP_efflux"/>
</dbReference>
<keyword evidence="11" id="KW-1185">Reference proteome</keyword>
<dbReference type="OrthoDB" id="654853at2"/>
<evidence type="ECO:0000256" key="8">
    <source>
        <dbReference type="SAM" id="Coils"/>
    </source>
</evidence>
<sequence length="477" mass="53176">MLKSMDIRKPIGLMAVLMGGLLSAANAQDSTLTLQQALETGLHNYQSIKAKENYQKAAAANVTATRREYLPDLSFQAQNAFGTVNGQNGPFEGYKGWTVSSSGPALAQQNWNSAFGGIYAMNISWDFIQFGRQKAKVNAAKFQEASNAADLAQEQFQQQVRIAGAYLNLLAAQRLRKSMESNLQRAQDLKRMITARAVGGLNPGVDSSIANSEVSKAQISLVDAINYEDQQQNFLAQMIDIPGRRFLLDTFFVSKIPADLLHPQDTFDLRNQPILRFYDSRIQASEASVDYIKKSMLPKITAMGILQTRGSGFDYDYSQANLSHYSSAYWNGVNPTRSNYLLGINASWTITDWTRTKAQAQRQHFTSEAYRNEYELQYSTLQHQLDLAKQQLQNSIAKYEQVPFGLKASSDAYLQKSTLYENGLSNIADLAQALYNLNRAETDRDLAYNGIWQSLLYQAATEGDLQVFLTQVASAGK</sequence>
<name>A0A2T7BKR4_9BACT</name>
<keyword evidence="6" id="KW-0472">Membrane</keyword>
<keyword evidence="4" id="KW-1134">Transmembrane beta strand</keyword>
<dbReference type="PANTHER" id="PTHR30026:SF20">
    <property type="entry name" value="OUTER MEMBRANE PROTEIN TOLC"/>
    <property type="match status" value="1"/>
</dbReference>
<reference evidence="10 11" key="1">
    <citation type="submission" date="2018-04" db="EMBL/GenBank/DDBJ databases">
        <title>Chitinophaga fuyangensis sp. nov., isolated from soil in a chemical factory.</title>
        <authorList>
            <person name="Chen K."/>
        </authorList>
    </citation>
    <scope>NUCLEOTIDE SEQUENCE [LARGE SCALE GENOMIC DNA]</scope>
    <source>
        <strain evidence="10 11">LY-1</strain>
    </source>
</reference>
<dbReference type="GO" id="GO:0015562">
    <property type="term" value="F:efflux transmembrane transporter activity"/>
    <property type="evidence" value="ECO:0007669"/>
    <property type="project" value="InterPro"/>
</dbReference>
<gene>
    <name evidence="10" type="ORF">DCC81_01920</name>
</gene>
<keyword evidence="7" id="KW-0998">Cell outer membrane</keyword>
<dbReference type="GO" id="GO:1990281">
    <property type="term" value="C:efflux pump complex"/>
    <property type="evidence" value="ECO:0007669"/>
    <property type="project" value="TreeGrafter"/>
</dbReference>
<dbReference type="EMBL" id="QCYK01000001">
    <property type="protein sequence ID" value="PUZ28267.1"/>
    <property type="molecule type" value="Genomic_DNA"/>
</dbReference>
<dbReference type="SUPFAM" id="SSF56954">
    <property type="entry name" value="Outer membrane efflux proteins (OEP)"/>
    <property type="match status" value="1"/>
</dbReference>
<proteinExistence type="inferred from homology"/>
<evidence type="ECO:0000313" key="11">
    <source>
        <dbReference type="Proteomes" id="UP000244450"/>
    </source>
</evidence>
<dbReference type="InterPro" id="IPR051906">
    <property type="entry name" value="TolC-like"/>
</dbReference>
<keyword evidence="9" id="KW-0732">Signal</keyword>
<evidence type="ECO:0000256" key="7">
    <source>
        <dbReference type="ARBA" id="ARBA00023237"/>
    </source>
</evidence>
<evidence type="ECO:0000256" key="4">
    <source>
        <dbReference type="ARBA" id="ARBA00022452"/>
    </source>
</evidence>
<keyword evidence="8" id="KW-0175">Coiled coil</keyword>
<evidence type="ECO:0000313" key="10">
    <source>
        <dbReference type="EMBL" id="PUZ28267.1"/>
    </source>
</evidence>
<feature type="signal peptide" evidence="9">
    <location>
        <begin position="1"/>
        <end position="27"/>
    </location>
</feature>
<keyword evidence="3" id="KW-0813">Transport</keyword>
<evidence type="ECO:0000256" key="5">
    <source>
        <dbReference type="ARBA" id="ARBA00022692"/>
    </source>
</evidence>
<evidence type="ECO:0000256" key="6">
    <source>
        <dbReference type="ARBA" id="ARBA00023136"/>
    </source>
</evidence>
<dbReference type="AlphaFoldDB" id="A0A2T7BKR4"/>
<dbReference type="GO" id="GO:0015288">
    <property type="term" value="F:porin activity"/>
    <property type="evidence" value="ECO:0007669"/>
    <property type="project" value="TreeGrafter"/>
</dbReference>
<comment type="caution">
    <text evidence="10">The sequence shown here is derived from an EMBL/GenBank/DDBJ whole genome shotgun (WGS) entry which is preliminary data.</text>
</comment>
<dbReference type="Pfam" id="PF02321">
    <property type="entry name" value="OEP"/>
    <property type="match status" value="2"/>
</dbReference>
<organism evidence="10 11">
    <name type="scientific">Chitinophaga parva</name>
    <dbReference type="NCBI Taxonomy" id="2169414"/>
    <lineage>
        <taxon>Bacteria</taxon>
        <taxon>Pseudomonadati</taxon>
        <taxon>Bacteroidota</taxon>
        <taxon>Chitinophagia</taxon>
        <taxon>Chitinophagales</taxon>
        <taxon>Chitinophagaceae</taxon>
        <taxon>Chitinophaga</taxon>
    </lineage>
</organism>
<comment type="subcellular location">
    <subcellularLocation>
        <location evidence="1">Cell outer membrane</location>
    </subcellularLocation>
</comment>
<evidence type="ECO:0000256" key="1">
    <source>
        <dbReference type="ARBA" id="ARBA00004442"/>
    </source>
</evidence>
<dbReference type="Proteomes" id="UP000244450">
    <property type="component" value="Unassembled WGS sequence"/>
</dbReference>
<feature type="coiled-coil region" evidence="8">
    <location>
        <begin position="371"/>
        <end position="398"/>
    </location>
</feature>